<accession>A0A0F9FA56</accession>
<evidence type="ECO:0000313" key="1">
    <source>
        <dbReference type="EMBL" id="KKL83148.1"/>
    </source>
</evidence>
<gene>
    <name evidence="1" type="ORF">LCGC14_1977690</name>
</gene>
<comment type="caution">
    <text evidence="1">The sequence shown here is derived from an EMBL/GenBank/DDBJ whole genome shotgun (WGS) entry which is preliminary data.</text>
</comment>
<reference evidence="1" key="1">
    <citation type="journal article" date="2015" name="Nature">
        <title>Complex archaea that bridge the gap between prokaryotes and eukaryotes.</title>
        <authorList>
            <person name="Spang A."/>
            <person name="Saw J.H."/>
            <person name="Jorgensen S.L."/>
            <person name="Zaremba-Niedzwiedzka K."/>
            <person name="Martijn J."/>
            <person name="Lind A.E."/>
            <person name="van Eijk R."/>
            <person name="Schleper C."/>
            <person name="Guy L."/>
            <person name="Ettema T.J."/>
        </authorList>
    </citation>
    <scope>NUCLEOTIDE SEQUENCE</scope>
</reference>
<dbReference type="EMBL" id="LAZR01022068">
    <property type="protein sequence ID" value="KKL83148.1"/>
    <property type="molecule type" value="Genomic_DNA"/>
</dbReference>
<sequence length="49" mass="5224">MSYECEDCGCVGDGNGIRCACGSELCGGCFFRQQGMCEVCLDLDDEDGE</sequence>
<protein>
    <submittedName>
        <fullName evidence="1">Uncharacterized protein</fullName>
    </submittedName>
</protein>
<proteinExistence type="predicted"/>
<dbReference type="AlphaFoldDB" id="A0A0F9FA56"/>
<name>A0A0F9FA56_9ZZZZ</name>
<organism evidence="1">
    <name type="scientific">marine sediment metagenome</name>
    <dbReference type="NCBI Taxonomy" id="412755"/>
    <lineage>
        <taxon>unclassified sequences</taxon>
        <taxon>metagenomes</taxon>
        <taxon>ecological metagenomes</taxon>
    </lineage>
</organism>